<accession>A0AAJ5WU70</accession>
<dbReference type="GO" id="GO:0019867">
    <property type="term" value="C:outer membrane"/>
    <property type="evidence" value="ECO:0007669"/>
    <property type="project" value="InterPro"/>
</dbReference>
<reference evidence="2" key="1">
    <citation type="submission" date="2023-03" db="EMBL/GenBank/DDBJ databases">
        <title>Andean soil-derived lignocellulolytic bacterial consortium as a source of novel taxa and putative plastic-active enzymes.</title>
        <authorList>
            <person name="Diaz-Garcia L."/>
            <person name="Chuvochina M."/>
            <person name="Feuerriegel G."/>
            <person name="Bunk B."/>
            <person name="Sproer C."/>
            <person name="Streit W.R."/>
            <person name="Rodriguez L.M."/>
            <person name="Overmann J."/>
            <person name="Jimenez D.J."/>
        </authorList>
    </citation>
    <scope>NUCLEOTIDE SEQUENCE</scope>
    <source>
        <strain evidence="2">MAG 7</strain>
    </source>
</reference>
<protein>
    <submittedName>
        <fullName evidence="2">SusF/SusE family outer membrane protein</fullName>
    </submittedName>
</protein>
<evidence type="ECO:0000313" key="2">
    <source>
        <dbReference type="EMBL" id="WEK38306.1"/>
    </source>
</evidence>
<dbReference type="EMBL" id="CP119311">
    <property type="protein sequence ID" value="WEK38306.1"/>
    <property type="molecule type" value="Genomic_DNA"/>
</dbReference>
<dbReference type="InterPro" id="IPR025970">
    <property type="entry name" value="SusE"/>
</dbReference>
<gene>
    <name evidence="2" type="ORF">P0Y53_12435</name>
</gene>
<feature type="domain" description="SusE outer membrane protein" evidence="1">
    <location>
        <begin position="24"/>
        <end position="119"/>
    </location>
</feature>
<evidence type="ECO:0000259" key="1">
    <source>
        <dbReference type="Pfam" id="PF14292"/>
    </source>
</evidence>
<name>A0AAJ5WU70_9BACT</name>
<sequence>MAVIACIAIFACKKPSFEYDITMKSPVLTTSTDSIALFKGNSANNAVTFIWTNGSNYGTSASITYTLKIAKRGGDFSEAASINMGQSYSKSLSVLQLNALLLDSLNFPVNTLGEIQVRIIDTIHSQPVQLDSSNIVYVKVTPYIPPVTALFITGDATPNGWDYDNPIPMKINPRNPNQFMYNEVLQAGEFEIPVFQGRPDGDFYRPETNHPDITDGKALYAPGTATPPNTNRWLITTPGAYKLTLDVSDPAYLTIKPFTPYAKLWMVGDATPAGWNINTPTPMDATPGNAYEFTYTGALKAGEFKIPVTLGNWSGDFYMPPVNYPDLSNTGLVFVPGGNPDYKWKITTAGDYKVTVNQLHETITIIKQ</sequence>
<dbReference type="Proteomes" id="UP001220610">
    <property type="component" value="Chromosome"/>
</dbReference>
<dbReference type="GO" id="GO:2001070">
    <property type="term" value="F:starch binding"/>
    <property type="evidence" value="ECO:0007669"/>
    <property type="project" value="InterPro"/>
</dbReference>
<dbReference type="AlphaFoldDB" id="A0AAJ5WU70"/>
<evidence type="ECO:0000313" key="3">
    <source>
        <dbReference type="Proteomes" id="UP001220610"/>
    </source>
</evidence>
<proteinExistence type="predicted"/>
<dbReference type="Gene3D" id="2.60.40.3620">
    <property type="match status" value="2"/>
</dbReference>
<organism evidence="2 3">
    <name type="scientific">Candidatus Pseudobacter hemicellulosilyticus</name>
    <dbReference type="NCBI Taxonomy" id="3121375"/>
    <lineage>
        <taxon>Bacteria</taxon>
        <taxon>Pseudomonadati</taxon>
        <taxon>Bacteroidota</taxon>
        <taxon>Chitinophagia</taxon>
        <taxon>Chitinophagales</taxon>
        <taxon>Chitinophagaceae</taxon>
        <taxon>Pseudobacter</taxon>
    </lineage>
</organism>
<dbReference type="Pfam" id="PF14292">
    <property type="entry name" value="SusE"/>
    <property type="match status" value="1"/>
</dbReference>